<feature type="domain" description="Glycosyltransferase 2-like" evidence="1">
    <location>
        <begin position="80"/>
        <end position="174"/>
    </location>
</feature>
<dbReference type="EMBL" id="SWCO01000010">
    <property type="protein sequence ID" value="TKB01492.1"/>
    <property type="molecule type" value="Genomic_DNA"/>
</dbReference>
<organism evidence="2 3">
    <name type="scientific">Alteromonas portus</name>
    <dbReference type="NCBI Taxonomy" id="2565549"/>
    <lineage>
        <taxon>Bacteria</taxon>
        <taxon>Pseudomonadati</taxon>
        <taxon>Pseudomonadota</taxon>
        <taxon>Gammaproteobacteria</taxon>
        <taxon>Alteromonadales</taxon>
        <taxon>Alteromonadaceae</taxon>
        <taxon>Alteromonas/Salinimonas group</taxon>
        <taxon>Alteromonas</taxon>
    </lineage>
</organism>
<dbReference type="SUPFAM" id="SSF53448">
    <property type="entry name" value="Nucleotide-diphospho-sugar transferases"/>
    <property type="match status" value="1"/>
</dbReference>
<name>A0A4U0ZHI8_9ALTE</name>
<proteinExistence type="predicted"/>
<dbReference type="RefSeq" id="WP_136783311.1">
    <property type="nucleotide sequence ID" value="NZ_SWCO01000010.1"/>
</dbReference>
<dbReference type="GO" id="GO:0016740">
    <property type="term" value="F:transferase activity"/>
    <property type="evidence" value="ECO:0007669"/>
    <property type="project" value="UniProtKB-KW"/>
</dbReference>
<dbReference type="Pfam" id="PF00535">
    <property type="entry name" value="Glycos_transf_2"/>
    <property type="match status" value="1"/>
</dbReference>
<protein>
    <submittedName>
        <fullName evidence="2">Glycosyltransferase</fullName>
    </submittedName>
</protein>
<dbReference type="InterPro" id="IPR029044">
    <property type="entry name" value="Nucleotide-diphossugar_trans"/>
</dbReference>
<dbReference type="InterPro" id="IPR001173">
    <property type="entry name" value="Glyco_trans_2-like"/>
</dbReference>
<keyword evidence="2" id="KW-0808">Transferase</keyword>
<dbReference type="PANTHER" id="PTHR40743">
    <property type="entry name" value="NUCLEOTIDE-DIPHOSPHO-SUGAR TRANSFERASE CONTAINING PROTEIN"/>
    <property type="match status" value="1"/>
</dbReference>
<keyword evidence="3" id="KW-1185">Reference proteome</keyword>
<dbReference type="OrthoDB" id="6379099at2"/>
<evidence type="ECO:0000313" key="2">
    <source>
        <dbReference type="EMBL" id="TKB01492.1"/>
    </source>
</evidence>
<comment type="caution">
    <text evidence="2">The sequence shown here is derived from an EMBL/GenBank/DDBJ whole genome shotgun (WGS) entry which is preliminary data.</text>
</comment>
<dbReference type="PANTHER" id="PTHR40743:SF1">
    <property type="entry name" value="POSSIBLE GLYCOSYLTRANSFERASE"/>
    <property type="match status" value="1"/>
</dbReference>
<dbReference type="Proteomes" id="UP000305471">
    <property type="component" value="Unassembled WGS sequence"/>
</dbReference>
<dbReference type="AlphaFoldDB" id="A0A4U0ZHI8"/>
<dbReference type="Gene3D" id="3.40.50.11340">
    <property type="match status" value="1"/>
</dbReference>
<reference evidence="2 3" key="1">
    <citation type="submission" date="2019-04" db="EMBL/GenBank/DDBJ databases">
        <title>Alteromonas portus sp. nov., an alginate lyase-excreting marine bacterium.</title>
        <authorList>
            <person name="Huang H."/>
            <person name="Mo K."/>
            <person name="Bao S."/>
        </authorList>
    </citation>
    <scope>NUCLEOTIDE SEQUENCE [LARGE SCALE GENOMIC DNA]</scope>
    <source>
        <strain evidence="2 3">HB161718</strain>
    </source>
</reference>
<dbReference type="CDD" id="cd00761">
    <property type="entry name" value="Glyco_tranf_GTA_type"/>
    <property type="match status" value="1"/>
</dbReference>
<accession>A0A4U0ZHI8</accession>
<dbReference type="Gene3D" id="3.40.50.11350">
    <property type="match status" value="1"/>
</dbReference>
<sequence length="765" mass="87884">MLHKKFLLAKAEIEAENYKLAEKTLADIAKTQLSDSSQNLLDALWRKLPNGYNTSKEANVEFSAAKLSELDNQTIYPGTSIVSCCMNRNDNLAKALRTWVKLPVDEIIIVDWSSNTPVAETIKDIADDRIKVLRVNGEKKWVLTYGFNVGLRFAKYSKVLKFDADIEVSEDFLELNNFNQTQFVRGYWKSALDEGRDSQIYVNGSFGAYKKHLKEIGYYNELITTYGWDDSDIYERLASQCGLGTKYLNFRSVLHLEQEESTRTAHQDVSNSDFLGMVPATEFNNHRNKYIGRTTDYWNLSRLQNYRIEQVNANLWQLERITSSIQLPEYIVEQANMFAAIHYLWHRRPDTIQKSISHTDLAQFLLFEYSENINFEVTQVFLGELDKKHELMCFDGSAPLRNFLKSGIDTARSQKIPVYVLIESDTLIHKRIGDINGFVEVIALPPQLLKAVLFQRDANSLKDIIVERSTAVPSADVIATVDELFKAKVYVDAQHGLGNRLRAIGSAAAIAERTGRELVIVWEADHHCECEFADLFDYKGTVINKSFVSEAAKYMDLFNYMEIEAGAQKDKLIEVNEERHLYLRAAYTFNSPFSDWEAENKFIKALAPSKQVMELIKPYNVDGYVAAHIRMEAGAGLDHNTYDSVENWTQEGHDQLHFWREKSHYSAFIKRIDKLIEEDSGLKLFVATDLQETYDIFEKYYGDRLVYLKRNVFDRSKEQIIYALADVLLLSKCKKLLGSTWSSFSEAAMRLSNTYSEIEMSGKDF</sequence>
<dbReference type="Gene3D" id="3.90.550.10">
    <property type="entry name" value="Spore Coat Polysaccharide Biosynthesis Protein SpsA, Chain A"/>
    <property type="match status" value="1"/>
</dbReference>
<evidence type="ECO:0000313" key="3">
    <source>
        <dbReference type="Proteomes" id="UP000305471"/>
    </source>
</evidence>
<gene>
    <name evidence="2" type="ORF">E5672_16925</name>
</gene>
<evidence type="ECO:0000259" key="1">
    <source>
        <dbReference type="Pfam" id="PF00535"/>
    </source>
</evidence>